<reference evidence="2" key="1">
    <citation type="submission" date="2016-10" db="EMBL/GenBank/DDBJ databases">
        <authorList>
            <person name="Varghese N."/>
            <person name="Submissions S."/>
        </authorList>
    </citation>
    <scope>NUCLEOTIDE SEQUENCE [LARGE SCALE GENOMIC DNA]</scope>
    <source>
        <strain evidence="2">CGMCC 1.10118</strain>
    </source>
</reference>
<dbReference type="EMBL" id="FNPB01000004">
    <property type="protein sequence ID" value="SDX94323.1"/>
    <property type="molecule type" value="Genomic_DNA"/>
</dbReference>
<name>A0A1H3FTB7_9EURY</name>
<proteinExistence type="predicted"/>
<organism evidence="1 2">
    <name type="scientific">Halobellus clavatus</name>
    <dbReference type="NCBI Taxonomy" id="660517"/>
    <lineage>
        <taxon>Archaea</taxon>
        <taxon>Methanobacteriati</taxon>
        <taxon>Methanobacteriota</taxon>
        <taxon>Stenosarchaea group</taxon>
        <taxon>Halobacteria</taxon>
        <taxon>Halobacteriales</taxon>
        <taxon>Haloferacaceae</taxon>
        <taxon>Halobellus</taxon>
    </lineage>
</organism>
<dbReference type="AlphaFoldDB" id="A0A1H3FTB7"/>
<dbReference type="STRING" id="660517.SAMN04487946_104170"/>
<dbReference type="RefSeq" id="WP_089766739.1">
    <property type="nucleotide sequence ID" value="NZ_FNPB01000004.1"/>
</dbReference>
<evidence type="ECO:0000313" key="2">
    <source>
        <dbReference type="Proteomes" id="UP000199170"/>
    </source>
</evidence>
<protein>
    <submittedName>
        <fullName evidence="1">Uncharacterized protein</fullName>
    </submittedName>
</protein>
<dbReference type="Proteomes" id="UP000199170">
    <property type="component" value="Unassembled WGS sequence"/>
</dbReference>
<keyword evidence="2" id="KW-1185">Reference proteome</keyword>
<dbReference type="OrthoDB" id="346215at2157"/>
<sequence>MSEQSETEQSLDEINKSLYSEGMTDGLPVIPPTDERVEEMLRGIDRPRDDVVARLGNNENALTVETLAANAVMAGCLPTYMPVLEAGVRALADPDSNSIQFSVSTGSWAYQWIVNGPVREKLDIESSSGAFGPSFHANQTIARALGMAYRNTAKIYPGEKDMGVMGNPAKFYMLAAENEEASPWEPYHVTHGYDADDSTISLAGPNSWVQWLPSENEGEHVLRGMIRNTPESMRASSGEDLNATITHVINPYNAEELEKEDLTKEEIKEYIVENSYRTTDEYAPARHSGDGIPPRQVKQYQDTDAVKVACIGGPGRVNAIFGTSIGGPVTKKIHFPDNFDELLEEYADDVERNWVPTEGFYE</sequence>
<gene>
    <name evidence="1" type="ORF">SAMN04487946_104170</name>
</gene>
<evidence type="ECO:0000313" key="1">
    <source>
        <dbReference type="EMBL" id="SDX94323.1"/>
    </source>
</evidence>
<accession>A0A1H3FTB7</accession>